<evidence type="ECO:0000313" key="3">
    <source>
        <dbReference type="Proteomes" id="UP001549921"/>
    </source>
</evidence>
<evidence type="ECO:0000256" key="1">
    <source>
        <dbReference type="SAM" id="Coils"/>
    </source>
</evidence>
<feature type="coiled-coil region" evidence="1">
    <location>
        <begin position="17"/>
        <end position="54"/>
    </location>
</feature>
<dbReference type="AlphaFoldDB" id="A0ABD0TT48"/>
<sequence length="107" mass="12453">MNVRNKSTNNCNVPESSLELLTEIRQLRAEMAEFKQQCSEVRHLRIEIQELTKQLDKVPASMLLKVSDFESHLKNKDKEILLLNCTTEELKSQTATQEEVRVKKEPK</sequence>
<protein>
    <submittedName>
        <fullName evidence="2">Uncharacterized protein</fullName>
    </submittedName>
</protein>
<dbReference type="Proteomes" id="UP001549921">
    <property type="component" value="Unassembled WGS sequence"/>
</dbReference>
<name>A0ABD0TT48_LOXSC</name>
<dbReference type="EMBL" id="JBEDNZ010000001">
    <property type="protein sequence ID" value="KAL0852383.1"/>
    <property type="molecule type" value="Genomic_DNA"/>
</dbReference>
<accession>A0ABD0TT48</accession>
<organism evidence="2 3">
    <name type="scientific">Loxostege sticticalis</name>
    <name type="common">Beet webworm moth</name>
    <dbReference type="NCBI Taxonomy" id="481309"/>
    <lineage>
        <taxon>Eukaryota</taxon>
        <taxon>Metazoa</taxon>
        <taxon>Ecdysozoa</taxon>
        <taxon>Arthropoda</taxon>
        <taxon>Hexapoda</taxon>
        <taxon>Insecta</taxon>
        <taxon>Pterygota</taxon>
        <taxon>Neoptera</taxon>
        <taxon>Endopterygota</taxon>
        <taxon>Lepidoptera</taxon>
        <taxon>Glossata</taxon>
        <taxon>Ditrysia</taxon>
        <taxon>Pyraloidea</taxon>
        <taxon>Crambidae</taxon>
        <taxon>Pyraustinae</taxon>
        <taxon>Loxostege</taxon>
    </lineage>
</organism>
<keyword evidence="1" id="KW-0175">Coiled coil</keyword>
<gene>
    <name evidence="2" type="ORF">ABMA28_000579</name>
</gene>
<reference evidence="2 3" key="1">
    <citation type="submission" date="2024-06" db="EMBL/GenBank/DDBJ databases">
        <title>A chromosome-level genome assembly of beet webworm, Loxostege sticticalis.</title>
        <authorList>
            <person name="Zhang Y."/>
        </authorList>
    </citation>
    <scope>NUCLEOTIDE SEQUENCE [LARGE SCALE GENOMIC DNA]</scope>
    <source>
        <strain evidence="2">AQ028</strain>
        <tissue evidence="2">Male pupae</tissue>
    </source>
</reference>
<proteinExistence type="predicted"/>
<evidence type="ECO:0000313" key="2">
    <source>
        <dbReference type="EMBL" id="KAL0852383.1"/>
    </source>
</evidence>
<comment type="caution">
    <text evidence="2">The sequence shown here is derived from an EMBL/GenBank/DDBJ whole genome shotgun (WGS) entry which is preliminary data.</text>
</comment>